<dbReference type="AlphaFoldDB" id="A0A9P0QV45"/>
<reference evidence="2" key="1">
    <citation type="submission" date="2022-03" db="EMBL/GenBank/DDBJ databases">
        <authorList>
            <person name="Legras J.-L."/>
            <person name="Devillers H."/>
            <person name="Grondin C."/>
        </authorList>
    </citation>
    <scope>NUCLEOTIDE SEQUENCE</scope>
    <source>
        <strain evidence="2">CLIB 1423</strain>
    </source>
</reference>
<dbReference type="PANTHER" id="PTHR12398:SF20">
    <property type="entry name" value="PROTEIN PHOSPHATASE 1 REGULATORY INHIBITOR SUBUNIT 2"/>
    <property type="match status" value="1"/>
</dbReference>
<dbReference type="Proteomes" id="UP000837801">
    <property type="component" value="Unassembled WGS sequence"/>
</dbReference>
<feature type="compositionally biased region" description="Basic and acidic residues" evidence="1">
    <location>
        <begin position="172"/>
        <end position="183"/>
    </location>
</feature>
<feature type="compositionally biased region" description="Acidic residues" evidence="1">
    <location>
        <begin position="116"/>
        <end position="135"/>
    </location>
</feature>
<evidence type="ECO:0000256" key="1">
    <source>
        <dbReference type="SAM" id="MobiDB-lite"/>
    </source>
</evidence>
<protein>
    <submittedName>
        <fullName evidence="2">Protein Glc8p</fullName>
    </submittedName>
</protein>
<feature type="region of interest" description="Disordered" evidence="1">
    <location>
        <begin position="38"/>
        <end position="78"/>
    </location>
</feature>
<sequence>MTKGILRNKNEAETIDHSGALEAAAELDRQEVIRNTRLNASLTSPKEKSKGDILREKIAEQKSHSNEGGAAPVGEHLKWDELNLYKTEQEKCSTMKIDEPKTPYEGGFNPNGEYYKEDEDEDIPGFELGEGEFDQEAANKESSMNGGEIIRNENPEEGEEEEEAEEVEETAEERHKRFEEMRKQHYHMKGNALHQGIQISDDEDEA</sequence>
<comment type="caution">
    <text evidence="2">The sequence shown here is derived from an EMBL/GenBank/DDBJ whole genome shotgun (WGS) entry which is preliminary data.</text>
</comment>
<feature type="compositionally biased region" description="Acidic residues" evidence="1">
    <location>
        <begin position="155"/>
        <end position="171"/>
    </location>
</feature>
<dbReference type="EMBL" id="CAKXYY010000022">
    <property type="protein sequence ID" value="CAH2355197.1"/>
    <property type="molecule type" value="Genomic_DNA"/>
</dbReference>
<accession>A0A9P0QV45</accession>
<dbReference type="PANTHER" id="PTHR12398">
    <property type="entry name" value="PROTEIN PHOSPHATASE INHIBITOR"/>
    <property type="match status" value="1"/>
</dbReference>
<feature type="region of interest" description="Disordered" evidence="1">
    <location>
        <begin position="94"/>
        <end position="206"/>
    </location>
</feature>
<dbReference type="Pfam" id="PF04979">
    <property type="entry name" value="IPP-2"/>
    <property type="match status" value="1"/>
</dbReference>
<proteinExistence type="predicted"/>
<dbReference type="InterPro" id="IPR007062">
    <property type="entry name" value="PPI-2"/>
</dbReference>
<dbReference type="GO" id="GO:0004864">
    <property type="term" value="F:protein phosphatase inhibitor activity"/>
    <property type="evidence" value="ECO:0007669"/>
    <property type="project" value="InterPro"/>
</dbReference>
<evidence type="ECO:0000313" key="2">
    <source>
        <dbReference type="EMBL" id="CAH2355197.1"/>
    </source>
</evidence>
<dbReference type="OrthoDB" id="551302at2759"/>
<gene>
    <name evidence="2" type="ORF">CLIB1423_22S01948</name>
</gene>
<feature type="compositionally biased region" description="Basic and acidic residues" evidence="1">
    <location>
        <begin position="45"/>
        <end position="65"/>
    </location>
</feature>
<evidence type="ECO:0000313" key="3">
    <source>
        <dbReference type="Proteomes" id="UP000837801"/>
    </source>
</evidence>
<organism evidence="2 3">
    <name type="scientific">[Candida] railenensis</name>
    <dbReference type="NCBI Taxonomy" id="45579"/>
    <lineage>
        <taxon>Eukaryota</taxon>
        <taxon>Fungi</taxon>
        <taxon>Dikarya</taxon>
        <taxon>Ascomycota</taxon>
        <taxon>Saccharomycotina</taxon>
        <taxon>Pichiomycetes</taxon>
        <taxon>Debaryomycetaceae</taxon>
        <taxon>Kurtzmaniella</taxon>
    </lineage>
</organism>
<name>A0A9P0QV45_9ASCO</name>
<dbReference type="GO" id="GO:0009966">
    <property type="term" value="P:regulation of signal transduction"/>
    <property type="evidence" value="ECO:0007669"/>
    <property type="project" value="InterPro"/>
</dbReference>
<keyword evidence="3" id="KW-1185">Reference proteome</keyword>